<feature type="signal peptide" evidence="2">
    <location>
        <begin position="1"/>
        <end position="19"/>
    </location>
</feature>
<evidence type="ECO:0000313" key="4">
    <source>
        <dbReference type="Proteomes" id="UP000664940"/>
    </source>
</evidence>
<dbReference type="EMBL" id="JABVXQ010000001">
    <property type="protein sequence ID" value="KAF6130779.1"/>
    <property type="molecule type" value="Genomic_DNA"/>
</dbReference>
<accession>A0A834BHD5</accession>
<dbReference type="AlphaFoldDB" id="A0A834BHD5"/>
<evidence type="ECO:0008006" key="5">
    <source>
        <dbReference type="Google" id="ProtNLM"/>
    </source>
</evidence>
<comment type="caution">
    <text evidence="3">The sequence shown here is derived from an EMBL/GenBank/DDBJ whole genome shotgun (WGS) entry which is preliminary data.</text>
</comment>
<organism evidence="3 4">
    <name type="scientific">Phyllostomus discolor</name>
    <name type="common">pale spear-nosed bat</name>
    <dbReference type="NCBI Taxonomy" id="89673"/>
    <lineage>
        <taxon>Eukaryota</taxon>
        <taxon>Metazoa</taxon>
        <taxon>Chordata</taxon>
        <taxon>Craniata</taxon>
        <taxon>Vertebrata</taxon>
        <taxon>Euteleostomi</taxon>
        <taxon>Mammalia</taxon>
        <taxon>Eutheria</taxon>
        <taxon>Laurasiatheria</taxon>
        <taxon>Chiroptera</taxon>
        <taxon>Yangochiroptera</taxon>
        <taxon>Phyllostomidae</taxon>
        <taxon>Phyllostominae</taxon>
        <taxon>Phyllostomus</taxon>
    </lineage>
</organism>
<feature type="region of interest" description="Disordered" evidence="1">
    <location>
        <begin position="49"/>
        <end position="72"/>
    </location>
</feature>
<keyword evidence="2" id="KW-0732">Signal</keyword>
<dbReference type="Proteomes" id="UP000664940">
    <property type="component" value="Unassembled WGS sequence"/>
</dbReference>
<reference evidence="3 4" key="1">
    <citation type="journal article" date="2020" name="Nature">
        <title>Six reference-quality genomes reveal evolution of bat adaptations.</title>
        <authorList>
            <person name="Jebb D."/>
            <person name="Huang Z."/>
            <person name="Pippel M."/>
            <person name="Hughes G.M."/>
            <person name="Lavrichenko K."/>
            <person name="Devanna P."/>
            <person name="Winkler S."/>
            <person name="Jermiin L.S."/>
            <person name="Skirmuntt E.C."/>
            <person name="Katzourakis A."/>
            <person name="Burkitt-Gray L."/>
            <person name="Ray D.A."/>
            <person name="Sullivan K.A.M."/>
            <person name="Roscito J.G."/>
            <person name="Kirilenko B.M."/>
            <person name="Davalos L.M."/>
            <person name="Corthals A.P."/>
            <person name="Power M.L."/>
            <person name="Jones G."/>
            <person name="Ransome R.D."/>
            <person name="Dechmann D.K.N."/>
            <person name="Locatelli A.G."/>
            <person name="Puechmaille S.J."/>
            <person name="Fedrigo O."/>
            <person name="Jarvis E.D."/>
            <person name="Hiller M."/>
            <person name="Vernes S.C."/>
            <person name="Myers E.W."/>
            <person name="Teeling E.C."/>
        </authorList>
    </citation>
    <scope>NUCLEOTIDE SEQUENCE [LARGE SCALE GENOMIC DNA]</scope>
    <source>
        <strain evidence="3">Bat1K_MPI-CBG_1</strain>
    </source>
</reference>
<proteinExistence type="predicted"/>
<feature type="chain" id="PRO_5032570266" description="Secreted protein" evidence="2">
    <location>
        <begin position="20"/>
        <end position="160"/>
    </location>
</feature>
<evidence type="ECO:0000256" key="2">
    <source>
        <dbReference type="SAM" id="SignalP"/>
    </source>
</evidence>
<evidence type="ECO:0000313" key="3">
    <source>
        <dbReference type="EMBL" id="KAF6130779.1"/>
    </source>
</evidence>
<evidence type="ECO:0000256" key="1">
    <source>
        <dbReference type="SAM" id="MobiDB-lite"/>
    </source>
</evidence>
<protein>
    <recommendedName>
        <fullName evidence="5">Secreted protein</fullName>
    </recommendedName>
</protein>
<sequence length="160" mass="17648">MQKSFFWGLLRFIGSFLLATHLCSVRRRGRGWEIKLRCQFPARLTPRPVGCPGEAPREPPRGPLLSSTQPAPTCSHHVTRMPGLSHPKAQRLCLRPPTAEGRAFCFSFLCQKPALQRTTRGGRPPSLVSTLPQLCSELPPVGTCHLPGECLSWGEAEAEP</sequence>
<gene>
    <name evidence="3" type="ORF">HJG60_007757</name>
</gene>
<name>A0A834BHD5_9CHIR</name>